<evidence type="ECO:0000313" key="4">
    <source>
        <dbReference type="Proteomes" id="UP000193411"/>
    </source>
</evidence>
<dbReference type="AlphaFoldDB" id="A0A1Y2HXT5"/>
<feature type="domain" description="HMG" evidence="2">
    <location>
        <begin position="388"/>
        <end position="508"/>
    </location>
</feature>
<dbReference type="InterPro" id="IPR040648">
    <property type="entry name" value="HMGXB3_CxC4"/>
</dbReference>
<comment type="caution">
    <text evidence="3">The sequence shown here is derived from an EMBL/GenBank/DDBJ whole genome shotgun (WGS) entry which is preliminary data.</text>
</comment>
<feature type="compositionally biased region" description="Basic and acidic residues" evidence="1">
    <location>
        <begin position="99"/>
        <end position="110"/>
    </location>
</feature>
<feature type="compositionally biased region" description="Acidic residues" evidence="1">
    <location>
        <begin position="89"/>
        <end position="98"/>
    </location>
</feature>
<dbReference type="OrthoDB" id="5598737at2759"/>
<evidence type="ECO:0000313" key="3">
    <source>
        <dbReference type="EMBL" id="ORZ39435.1"/>
    </source>
</evidence>
<dbReference type="Proteomes" id="UP000193411">
    <property type="component" value="Unassembled WGS sequence"/>
</dbReference>
<dbReference type="PANTHER" id="PTHR34305">
    <property type="entry name" value="EXPRESSED PROTEIN"/>
    <property type="match status" value="1"/>
</dbReference>
<dbReference type="PANTHER" id="PTHR34305:SF1">
    <property type="entry name" value="SWIM-TYPE DOMAIN-CONTAINING PROTEIN"/>
    <property type="match status" value="1"/>
</dbReference>
<protein>
    <recommendedName>
        <fullName evidence="2">HMG domain-containing protein</fullName>
    </recommendedName>
</protein>
<evidence type="ECO:0000259" key="2">
    <source>
        <dbReference type="Pfam" id="PF18717"/>
    </source>
</evidence>
<dbReference type="EMBL" id="MCFL01000005">
    <property type="protein sequence ID" value="ORZ39435.1"/>
    <property type="molecule type" value="Genomic_DNA"/>
</dbReference>
<name>A0A1Y2HXT5_9FUNG</name>
<accession>A0A1Y2HXT5</accession>
<gene>
    <name evidence="3" type="ORF">BCR44DRAFT_233701</name>
</gene>
<feature type="region of interest" description="Disordered" evidence="1">
    <location>
        <begin position="1"/>
        <end position="116"/>
    </location>
</feature>
<dbReference type="Pfam" id="PF18717">
    <property type="entry name" value="CxC4"/>
    <property type="match status" value="1"/>
</dbReference>
<reference evidence="3 4" key="1">
    <citation type="submission" date="2016-07" db="EMBL/GenBank/DDBJ databases">
        <title>Pervasive Adenine N6-methylation of Active Genes in Fungi.</title>
        <authorList>
            <consortium name="DOE Joint Genome Institute"/>
            <person name="Mondo S.J."/>
            <person name="Dannebaum R.O."/>
            <person name="Kuo R.C."/>
            <person name="Labutti K."/>
            <person name="Haridas S."/>
            <person name="Kuo A."/>
            <person name="Salamov A."/>
            <person name="Ahrendt S.R."/>
            <person name="Lipzen A."/>
            <person name="Sullivan W."/>
            <person name="Andreopoulos W.B."/>
            <person name="Clum A."/>
            <person name="Lindquist E."/>
            <person name="Daum C."/>
            <person name="Ramamoorthy G.K."/>
            <person name="Gryganskyi A."/>
            <person name="Culley D."/>
            <person name="Magnuson J.K."/>
            <person name="James T.Y."/>
            <person name="O'Malley M.A."/>
            <person name="Stajich J.E."/>
            <person name="Spatafora J.W."/>
            <person name="Visel A."/>
            <person name="Grigoriev I.V."/>
        </authorList>
    </citation>
    <scope>NUCLEOTIDE SEQUENCE [LARGE SCALE GENOMIC DNA]</scope>
    <source>
        <strain evidence="3 4">PL171</strain>
    </source>
</reference>
<evidence type="ECO:0000256" key="1">
    <source>
        <dbReference type="SAM" id="MobiDB-lite"/>
    </source>
</evidence>
<sequence>MAANTHHFVRDPSGSGFPVGIPTAPGQPLLRGPANLRRRRRGSSTDPIQRQAPLVDPVQAFGPDPVASRTRGAAQRVAVPPAIGREPVDFMDGDDERDEGFIDHELRDDPSVSPEPMPTPFVLPRTCDLTYQQHLVHSPTEAFQFHLVQDLSDADLRAAAYPKSTRQTKWAGVAIFRCKFGNQSQLLSCCSLCPTSHTALRDFMGHNSYVFDDDAQESLAGCNHAKVALALTAARLGLSSHHQSFSAFYTLLDARISDDIATVPPGSLGWFRKSQQGGGVEGYLTQDLALQIMVNYNGARFCGACPWSASNRPCKHVQFHMFPPQAAWPVAQTSTRSETAPTPDRKYLRSKQHYPFLFDEQALQRLLSRRSGCFLPWMRATFGKEESKPVIPLDTALCPACGNSVHVQNGEVVVFARDTFALGWSLEVGRCSAAGCGQSVSFDGRKFGLINWGNCYLFACELLSSYFDLYSRNGLPLNAWWQNKVSDMQPQLLSLSSLSETDKSRLITKWTNFACKLPAVLSGFVSLIDFPVDAFKCCERPRVVSADGIVLSPEAHRLNPLSHPWVNGEIRSRATTIADRSLPALSQLENDFVDSFLSNSPTVDPNLAAQVLQSESRAPALLAYLCTSASHAQLAQVRSNCRLFAQSLLKSVSPACQLLPYPAITFFASFLAPRNRVGEAAAQHDSGVTSSFRKRLSLHCPILALVFAACMLVGGDAINHFRRLLVQLRDIVTSVFAPPTDPVLRTVFGAPSPEMVAASPITQLFECGSYFPNHPIVRTVKHVLLRNERKRGECTKNAKGKDKLGPGVLLFYCAEHWTCIGFEVLLEAESVSVVFQALSTRFQEPPSYFIYDNACNLSEYILNRAPSLFKNTTFLVDGFHFNSHTNCSAAFDSFQHLSGLDGAKSTVQEQRNQHLDKLKLTAPHMRFDTLAAYLLYTIALLNSRPSK</sequence>
<keyword evidence="4" id="KW-1185">Reference proteome</keyword>
<proteinExistence type="predicted"/>
<organism evidence="3 4">
    <name type="scientific">Catenaria anguillulae PL171</name>
    <dbReference type="NCBI Taxonomy" id="765915"/>
    <lineage>
        <taxon>Eukaryota</taxon>
        <taxon>Fungi</taxon>
        <taxon>Fungi incertae sedis</taxon>
        <taxon>Blastocladiomycota</taxon>
        <taxon>Blastocladiomycetes</taxon>
        <taxon>Blastocladiales</taxon>
        <taxon>Catenariaceae</taxon>
        <taxon>Catenaria</taxon>
    </lineage>
</organism>